<keyword evidence="5" id="KW-1185">Reference proteome</keyword>
<dbReference type="Proteomes" id="UP001295423">
    <property type="component" value="Unassembled WGS sequence"/>
</dbReference>
<feature type="region of interest" description="Disordered" evidence="1">
    <location>
        <begin position="525"/>
        <end position="545"/>
    </location>
</feature>
<evidence type="ECO:0000313" key="4">
    <source>
        <dbReference type="EMBL" id="CAJ1948867.1"/>
    </source>
</evidence>
<evidence type="ECO:0000256" key="2">
    <source>
        <dbReference type="SAM" id="Phobius"/>
    </source>
</evidence>
<evidence type="ECO:0000313" key="5">
    <source>
        <dbReference type="Proteomes" id="UP001295423"/>
    </source>
</evidence>
<accession>A0AAD2JH37</accession>
<evidence type="ECO:0000256" key="3">
    <source>
        <dbReference type="SAM" id="SignalP"/>
    </source>
</evidence>
<comment type="caution">
    <text evidence="4">The sequence shown here is derived from an EMBL/GenBank/DDBJ whole genome shotgun (WGS) entry which is preliminary data.</text>
</comment>
<proteinExistence type="predicted"/>
<dbReference type="AlphaFoldDB" id="A0AAD2JH37"/>
<evidence type="ECO:0000256" key="1">
    <source>
        <dbReference type="SAM" id="MobiDB-lite"/>
    </source>
</evidence>
<reference evidence="4" key="1">
    <citation type="submission" date="2023-08" db="EMBL/GenBank/DDBJ databases">
        <authorList>
            <person name="Audoor S."/>
            <person name="Bilcke G."/>
        </authorList>
    </citation>
    <scope>NUCLEOTIDE SEQUENCE</scope>
</reference>
<dbReference type="EMBL" id="CAKOGP040001758">
    <property type="protein sequence ID" value="CAJ1948867.1"/>
    <property type="molecule type" value="Genomic_DNA"/>
</dbReference>
<name>A0AAD2JH37_9STRA</name>
<keyword evidence="2" id="KW-0472">Membrane</keyword>
<gene>
    <name evidence="4" type="ORF">CYCCA115_LOCUS11808</name>
</gene>
<keyword evidence="2" id="KW-0812">Transmembrane</keyword>
<sequence length="545" mass="58731">MKLSLLAVSSLSMTSASLTDSLRRRLSFEKIAGYAPGTQVTDHCAIDLDQAAIETELAKQTDSSFATAGNIYNQGGSSKSYAQITLSTPLSSAIQNDAVIVGTNADGSSTVGKAYEDYPQGTTSLKVQYQTSDMQANHVTCMVGGLPTDLQTTVGCLAGSGSINIAGQDYDYTYDPTTDNNNGRTIAGFSTDAGQKMRLNCDGCPYDDHRFFYNYYGVDDYGHQWVTAALNGEKTTFDKGNADFSVYSLNGRTEAVKKGTVFLNIFQYVIREFEDALDDCERGCDLDACNDDAVHAWDEGVCFYTGSIEAQDGVTSDGKLLHQLADKRCADFKTCSKDGGELEGQAKLNHDLFKLYAKGKYELQTKNCGEARSTVNEITKLLYIPFIQGTLRYAYKMDKLGDDSEKSAAEAAVFAAAVLPRIAAADEAAADTIYENVKVGVSTTDFADVKEAFEFVYKDLGIKCSDIGGLWNSALGEYYEGAGPCKNGLMSEMTDDKLIVIIVGSTLGGLFFISVLFLCFSRARKSSGAGGKQPDLEATTDAEVS</sequence>
<protein>
    <submittedName>
        <fullName evidence="4">Uncharacterized protein</fullName>
    </submittedName>
</protein>
<feature type="chain" id="PRO_5042075581" evidence="3">
    <location>
        <begin position="17"/>
        <end position="545"/>
    </location>
</feature>
<organism evidence="4 5">
    <name type="scientific">Cylindrotheca closterium</name>
    <dbReference type="NCBI Taxonomy" id="2856"/>
    <lineage>
        <taxon>Eukaryota</taxon>
        <taxon>Sar</taxon>
        <taxon>Stramenopiles</taxon>
        <taxon>Ochrophyta</taxon>
        <taxon>Bacillariophyta</taxon>
        <taxon>Bacillariophyceae</taxon>
        <taxon>Bacillariophycidae</taxon>
        <taxon>Bacillariales</taxon>
        <taxon>Bacillariaceae</taxon>
        <taxon>Cylindrotheca</taxon>
    </lineage>
</organism>
<keyword evidence="2" id="KW-1133">Transmembrane helix</keyword>
<feature type="signal peptide" evidence="3">
    <location>
        <begin position="1"/>
        <end position="16"/>
    </location>
</feature>
<feature type="transmembrane region" description="Helical" evidence="2">
    <location>
        <begin position="498"/>
        <end position="520"/>
    </location>
</feature>
<keyword evidence="3" id="KW-0732">Signal</keyword>
<dbReference type="InterPro" id="IPR011643">
    <property type="entry name" value="HCR1"/>
</dbReference>
<dbReference type="Pfam" id="PF07692">
    <property type="entry name" value="Fea1"/>
    <property type="match status" value="1"/>
</dbReference>